<feature type="transmembrane region" description="Helical" evidence="1">
    <location>
        <begin position="153"/>
        <end position="173"/>
    </location>
</feature>
<keyword evidence="1" id="KW-1133">Transmembrane helix</keyword>
<comment type="caution">
    <text evidence="2">The sequence shown here is derived from an EMBL/GenBank/DDBJ whole genome shotgun (WGS) entry which is preliminary data.</text>
</comment>
<evidence type="ECO:0000256" key="1">
    <source>
        <dbReference type="SAM" id="Phobius"/>
    </source>
</evidence>
<dbReference type="EMBL" id="MU250527">
    <property type="protein sequence ID" value="KAG7450096.1"/>
    <property type="molecule type" value="Genomic_DNA"/>
</dbReference>
<evidence type="ECO:0000313" key="3">
    <source>
        <dbReference type="Proteomes" id="UP000812287"/>
    </source>
</evidence>
<keyword evidence="3" id="KW-1185">Reference proteome</keyword>
<sequence>MKAMALYDILCQNVEIVNGNNVCEKVEQAEPEAKIPLEFKWHLETEETEREECGPTVPDSIVGKLPFAFGHHVVDSTSSSSVGRLLHPLADAYVQATLVEDSLGINPLFECLDDRNHAVKVLAEFHRRTPLDSLDHSETLDWLQWSSKHHEGLILPLMALGFATSTIAGLIMLPGSLEH</sequence>
<dbReference type="RefSeq" id="XP_043043596.1">
    <property type="nucleotide sequence ID" value="XM_043176853.1"/>
</dbReference>
<proteinExistence type="predicted"/>
<dbReference type="Proteomes" id="UP000812287">
    <property type="component" value="Unassembled WGS sequence"/>
</dbReference>
<name>A0A9P8AWE2_9AGAR</name>
<organism evidence="2 3">
    <name type="scientific">Guyanagaster necrorhizus</name>
    <dbReference type="NCBI Taxonomy" id="856835"/>
    <lineage>
        <taxon>Eukaryota</taxon>
        <taxon>Fungi</taxon>
        <taxon>Dikarya</taxon>
        <taxon>Basidiomycota</taxon>
        <taxon>Agaricomycotina</taxon>
        <taxon>Agaricomycetes</taxon>
        <taxon>Agaricomycetidae</taxon>
        <taxon>Agaricales</taxon>
        <taxon>Marasmiineae</taxon>
        <taxon>Physalacriaceae</taxon>
        <taxon>Guyanagaster</taxon>
    </lineage>
</organism>
<dbReference type="AlphaFoldDB" id="A0A9P8AWE2"/>
<gene>
    <name evidence="2" type="ORF">BT62DRAFT_1002440</name>
</gene>
<accession>A0A9P8AWE2</accession>
<protein>
    <submittedName>
        <fullName evidence="2">Uncharacterized protein</fullName>
    </submittedName>
</protein>
<keyword evidence="1" id="KW-0812">Transmembrane</keyword>
<dbReference type="GeneID" id="66099140"/>
<evidence type="ECO:0000313" key="2">
    <source>
        <dbReference type="EMBL" id="KAG7450096.1"/>
    </source>
</evidence>
<keyword evidence="1" id="KW-0472">Membrane</keyword>
<reference evidence="2" key="1">
    <citation type="submission" date="2020-11" db="EMBL/GenBank/DDBJ databases">
        <title>Adaptations for nitrogen fixation in a non-lichenized fungal sporocarp promotes dispersal by wood-feeding termites.</title>
        <authorList>
            <consortium name="DOE Joint Genome Institute"/>
            <person name="Koch R.A."/>
            <person name="Yoon G."/>
            <person name="Arayal U."/>
            <person name="Lail K."/>
            <person name="Amirebrahimi M."/>
            <person name="Labutti K."/>
            <person name="Lipzen A."/>
            <person name="Riley R."/>
            <person name="Barry K."/>
            <person name="Henrissat B."/>
            <person name="Grigoriev I.V."/>
            <person name="Herr J.R."/>
            <person name="Aime M.C."/>
        </authorList>
    </citation>
    <scope>NUCLEOTIDE SEQUENCE</scope>
    <source>
        <strain evidence="2">MCA 3950</strain>
    </source>
</reference>